<keyword evidence="5" id="KW-0812">Transmembrane</keyword>
<evidence type="ECO:0000256" key="7">
    <source>
        <dbReference type="ARBA" id="ARBA00022771"/>
    </source>
</evidence>
<comment type="caution">
    <text evidence="14">The sequence shown here is derived from an EMBL/GenBank/DDBJ whole genome shotgun (WGS) entry which is preliminary data.</text>
</comment>
<evidence type="ECO:0000256" key="2">
    <source>
        <dbReference type="ARBA" id="ARBA00004141"/>
    </source>
</evidence>
<evidence type="ECO:0000256" key="12">
    <source>
        <dbReference type="PROSITE-ProRule" id="PRU00175"/>
    </source>
</evidence>
<dbReference type="GO" id="GO:0008270">
    <property type="term" value="F:zinc ion binding"/>
    <property type="evidence" value="ECO:0007669"/>
    <property type="project" value="UniProtKB-KW"/>
</dbReference>
<keyword evidence="10" id="KW-1133">Transmembrane helix</keyword>
<sequence length="403" mass="45517">MSFRKDLIVIRNGTVLRVEQSVIFDNANAFLDRIPSAPLPSKNTGKGVLYHFQDNFDCTPKKREVGYFKNNFALLDGAKGLMVYSTKVAPEKFMEVLEHDLGGAIPKMPIFVIDNSVGQFLESQMDELDNENNKKGGDRCASMRLKSKKYHELHELIQQPGSRLKKKTLSVMDLDQFKVSIFRENGAIQGGVNQGFQNGQIQSNTSRLNQSTVWSILEADTQAGRNQYENHCLSEMDGICAMCIDDFVKGDQIRILPCTHGFHKNCIDEWLLNQSALCPMCKFDTRKALYNNSKFVDIELEDQASRVSQINQNTSNKNMMIYLKNGAQKFKSKILSKPMNKKCYPGRSASLEKPRFGKNKKSIKVLRPDHLVPINSPNLNSREFGSLSPIIIPNSNPKTSHSQ</sequence>
<evidence type="ECO:0000256" key="6">
    <source>
        <dbReference type="ARBA" id="ARBA00022723"/>
    </source>
</evidence>
<dbReference type="SMART" id="SM00184">
    <property type="entry name" value="RING"/>
    <property type="match status" value="1"/>
</dbReference>
<dbReference type="GO" id="GO:0061630">
    <property type="term" value="F:ubiquitin protein ligase activity"/>
    <property type="evidence" value="ECO:0007669"/>
    <property type="project" value="UniProtKB-EC"/>
</dbReference>
<dbReference type="GO" id="GO:0006511">
    <property type="term" value="P:ubiquitin-dependent protein catabolic process"/>
    <property type="evidence" value="ECO:0007669"/>
    <property type="project" value="TreeGrafter"/>
</dbReference>
<accession>A0A2T9ZD80</accession>
<dbReference type="Pfam" id="PF13639">
    <property type="entry name" value="zf-RING_2"/>
    <property type="match status" value="1"/>
</dbReference>
<keyword evidence="11" id="KW-0472">Membrane</keyword>
<dbReference type="PROSITE" id="PS50089">
    <property type="entry name" value="ZF_RING_2"/>
    <property type="match status" value="1"/>
</dbReference>
<evidence type="ECO:0000256" key="10">
    <source>
        <dbReference type="ARBA" id="ARBA00022989"/>
    </source>
</evidence>
<dbReference type="InterPro" id="IPR001841">
    <property type="entry name" value="Znf_RING"/>
</dbReference>
<comment type="subcellular location">
    <subcellularLocation>
        <location evidence="2">Membrane</location>
        <topology evidence="2">Multi-pass membrane protein</topology>
    </subcellularLocation>
</comment>
<protein>
    <recommendedName>
        <fullName evidence="3">RING-type E3 ubiquitin transferase</fullName>
        <ecNumber evidence="3">2.3.2.27</ecNumber>
    </recommendedName>
</protein>
<comment type="catalytic activity">
    <reaction evidence="1">
        <text>S-ubiquitinyl-[E2 ubiquitin-conjugating enzyme]-L-cysteine + [acceptor protein]-L-lysine = [E2 ubiquitin-conjugating enzyme]-L-cysteine + N(6)-ubiquitinyl-[acceptor protein]-L-lysine.</text>
        <dbReference type="EC" id="2.3.2.27"/>
    </reaction>
</comment>
<proteinExistence type="predicted"/>
<evidence type="ECO:0000256" key="11">
    <source>
        <dbReference type="ARBA" id="ARBA00023136"/>
    </source>
</evidence>
<dbReference type="PANTHER" id="PTHR45977">
    <property type="entry name" value="TARGET OF ERK KINASE MPK-1"/>
    <property type="match status" value="1"/>
</dbReference>
<feature type="domain" description="RING-type" evidence="13">
    <location>
        <begin position="240"/>
        <end position="282"/>
    </location>
</feature>
<evidence type="ECO:0000313" key="14">
    <source>
        <dbReference type="EMBL" id="PVV02553.1"/>
    </source>
</evidence>
<keyword evidence="8" id="KW-0833">Ubl conjugation pathway</keyword>
<dbReference type="InterPro" id="IPR013083">
    <property type="entry name" value="Znf_RING/FYVE/PHD"/>
</dbReference>
<dbReference type="STRING" id="133381.A0A2T9ZD80"/>
<dbReference type="GO" id="GO:0016567">
    <property type="term" value="P:protein ubiquitination"/>
    <property type="evidence" value="ECO:0007669"/>
    <property type="project" value="TreeGrafter"/>
</dbReference>
<dbReference type="OrthoDB" id="8062037at2759"/>
<name>A0A2T9ZD80_9FUNG</name>
<evidence type="ECO:0000256" key="9">
    <source>
        <dbReference type="ARBA" id="ARBA00022833"/>
    </source>
</evidence>
<dbReference type="GO" id="GO:0016020">
    <property type="term" value="C:membrane"/>
    <property type="evidence" value="ECO:0007669"/>
    <property type="project" value="UniProtKB-SubCell"/>
</dbReference>
<evidence type="ECO:0000256" key="4">
    <source>
        <dbReference type="ARBA" id="ARBA00022679"/>
    </source>
</evidence>
<keyword evidence="9" id="KW-0862">Zinc</keyword>
<dbReference type="Gene3D" id="3.30.40.10">
    <property type="entry name" value="Zinc/RING finger domain, C3HC4 (zinc finger)"/>
    <property type="match status" value="1"/>
</dbReference>
<keyword evidence="15" id="KW-1185">Reference proteome</keyword>
<dbReference type="AlphaFoldDB" id="A0A2T9ZD80"/>
<organism evidence="14 15">
    <name type="scientific">Smittium megazygosporum</name>
    <dbReference type="NCBI Taxonomy" id="133381"/>
    <lineage>
        <taxon>Eukaryota</taxon>
        <taxon>Fungi</taxon>
        <taxon>Fungi incertae sedis</taxon>
        <taxon>Zoopagomycota</taxon>
        <taxon>Kickxellomycotina</taxon>
        <taxon>Harpellomycetes</taxon>
        <taxon>Harpellales</taxon>
        <taxon>Legeriomycetaceae</taxon>
        <taxon>Smittium</taxon>
    </lineage>
</organism>
<keyword evidence="4" id="KW-0808">Transferase</keyword>
<dbReference type="PANTHER" id="PTHR45977:SF4">
    <property type="entry name" value="RING-TYPE DOMAIN-CONTAINING PROTEIN"/>
    <property type="match status" value="1"/>
</dbReference>
<evidence type="ECO:0000256" key="3">
    <source>
        <dbReference type="ARBA" id="ARBA00012483"/>
    </source>
</evidence>
<dbReference type="CDD" id="cd16454">
    <property type="entry name" value="RING-H2_PA-TM-RING"/>
    <property type="match status" value="1"/>
</dbReference>
<dbReference type="EMBL" id="MBFS01000418">
    <property type="protein sequence ID" value="PVV02553.1"/>
    <property type="molecule type" value="Genomic_DNA"/>
</dbReference>
<evidence type="ECO:0000256" key="1">
    <source>
        <dbReference type="ARBA" id="ARBA00000900"/>
    </source>
</evidence>
<gene>
    <name evidence="14" type="ORF">BB560_002989</name>
</gene>
<reference evidence="14 15" key="1">
    <citation type="journal article" date="2018" name="MBio">
        <title>Comparative Genomics Reveals the Core Gene Toolbox for the Fungus-Insect Symbiosis.</title>
        <authorList>
            <person name="Wang Y."/>
            <person name="Stata M."/>
            <person name="Wang W."/>
            <person name="Stajich J.E."/>
            <person name="White M.M."/>
            <person name="Moncalvo J.M."/>
        </authorList>
    </citation>
    <scope>NUCLEOTIDE SEQUENCE [LARGE SCALE GENOMIC DNA]</scope>
    <source>
        <strain evidence="14 15">SC-DP-2</strain>
    </source>
</reference>
<evidence type="ECO:0000259" key="13">
    <source>
        <dbReference type="PROSITE" id="PS50089"/>
    </source>
</evidence>
<dbReference type="Proteomes" id="UP000245609">
    <property type="component" value="Unassembled WGS sequence"/>
</dbReference>
<keyword evidence="7 12" id="KW-0863">Zinc-finger</keyword>
<keyword evidence="6" id="KW-0479">Metal-binding</keyword>
<dbReference type="EC" id="2.3.2.27" evidence="3"/>
<evidence type="ECO:0000256" key="8">
    <source>
        <dbReference type="ARBA" id="ARBA00022786"/>
    </source>
</evidence>
<evidence type="ECO:0000313" key="15">
    <source>
        <dbReference type="Proteomes" id="UP000245609"/>
    </source>
</evidence>
<dbReference type="SUPFAM" id="SSF57850">
    <property type="entry name" value="RING/U-box"/>
    <property type="match status" value="1"/>
</dbReference>
<evidence type="ECO:0000256" key="5">
    <source>
        <dbReference type="ARBA" id="ARBA00022692"/>
    </source>
</evidence>